<evidence type="ECO:0000313" key="1">
    <source>
        <dbReference type="EMBL" id="MBS2546256.1"/>
    </source>
</evidence>
<keyword evidence="2" id="KW-1185">Reference proteome</keyword>
<name>A0ABS5KIN5_9ACTN</name>
<proteinExistence type="predicted"/>
<reference evidence="1 2" key="1">
    <citation type="submission" date="2020-02" db="EMBL/GenBank/DDBJ databases">
        <title>Acidophilic actinobacteria isolated from forest soil.</title>
        <authorList>
            <person name="Golinska P."/>
        </authorList>
    </citation>
    <scope>NUCLEOTIDE SEQUENCE [LARGE SCALE GENOMIC DNA]</scope>
    <source>
        <strain evidence="1 2">NL8</strain>
    </source>
</reference>
<comment type="caution">
    <text evidence="1">The sequence shown here is derived from an EMBL/GenBank/DDBJ whole genome shotgun (WGS) entry which is preliminary data.</text>
</comment>
<evidence type="ECO:0000313" key="2">
    <source>
        <dbReference type="Proteomes" id="UP000730482"/>
    </source>
</evidence>
<dbReference type="EMBL" id="JAAFYZ010000011">
    <property type="protein sequence ID" value="MBS2546256.1"/>
    <property type="molecule type" value="Genomic_DNA"/>
</dbReference>
<gene>
    <name evidence="1" type="ORF">KGQ19_05195</name>
</gene>
<sequence>MERLPPDLLEPVVEPRFTIDGWTYAGTELEERFPPQVEAELAQAVHMICAGLATAWNYRRATQLLEGQRAYSQAYAVLETWANEGPDPDPTMPKWRARLARAVLANAEA</sequence>
<accession>A0ABS5KIN5</accession>
<protein>
    <submittedName>
        <fullName evidence="1">Uncharacterized protein</fullName>
    </submittedName>
</protein>
<dbReference type="RefSeq" id="WP_212007907.1">
    <property type="nucleotide sequence ID" value="NZ_JAAFYZ010000011.1"/>
</dbReference>
<organism evidence="1 2">
    <name type="scientific">Catenulispora pinistramenti</name>
    <dbReference type="NCBI Taxonomy" id="2705254"/>
    <lineage>
        <taxon>Bacteria</taxon>
        <taxon>Bacillati</taxon>
        <taxon>Actinomycetota</taxon>
        <taxon>Actinomycetes</taxon>
        <taxon>Catenulisporales</taxon>
        <taxon>Catenulisporaceae</taxon>
        <taxon>Catenulispora</taxon>
    </lineage>
</organism>
<dbReference type="Proteomes" id="UP000730482">
    <property type="component" value="Unassembled WGS sequence"/>
</dbReference>